<evidence type="ECO:0000256" key="2">
    <source>
        <dbReference type="SAM" id="MobiDB-lite"/>
    </source>
</evidence>
<feature type="compositionally biased region" description="Polar residues" evidence="2">
    <location>
        <begin position="1"/>
        <end position="17"/>
    </location>
</feature>
<dbReference type="InterPro" id="IPR050478">
    <property type="entry name" value="Ethylene_sulfur-biosynth"/>
</dbReference>
<protein>
    <submittedName>
        <fullName evidence="4">Aminotransferase class I and II domain-containing protein</fullName>
    </submittedName>
</protein>
<evidence type="ECO:0000313" key="4">
    <source>
        <dbReference type="EMBL" id="KAI1701386.1"/>
    </source>
</evidence>
<dbReference type="Pfam" id="PF00155">
    <property type="entry name" value="Aminotran_1_2"/>
    <property type="match status" value="2"/>
</dbReference>
<sequence>MVSDRAQQGLNIPSFSSKHNKLHHDDPHDPETNKEGYIMLGSADSVLCADLIGEKFESIDWTKFPKESLFVYPRGGGEVSTLNSMANFINKFCRKGLAPFPAEELVIVPGVTTGADLLGQILFDSGDVVLVPAPYYFRFANDFGERGLVRIGVVPALSICGQRTELHVERFEKAYQEGQKVGKVRAITLVNPQNPEGGYFSLEELRPIVEWALKKDLYIVLDEIYDLSIYDEDPNQKFQSATELFTTPEARQKLIWLWGLSKNFALPGLRTAVLYTPNPIVRTACIRFLMHHLPNTTTQFIAREFINDHAMPPAKPKHHLIRDWIKPFPEGIYICQGSIASKEVQGTLRRFATSAAAYFDALEHLDRWGSVIDSLEAEDAASIRISQELFNKQGVAHQLAYIQCNFSVLPKAITKLESQDWIENVFLPTNLKRLKKARDQVLVKLDEWGVPYIKPRAGFFVLMDFSKYLDEPTFEGERRLHEKIANQRVLISAGETMIAPKPGFFRMVFTSVDSATLDEALRRIGIVLKEQEKLNAHLAIENGISNGATNGHIKCPEDKLTNGVENCKITNGLQKHLEGDIGLDKLGNLVQFQSIAVKTVVE</sequence>
<dbReference type="GO" id="GO:0006520">
    <property type="term" value="P:amino acid metabolic process"/>
    <property type="evidence" value="ECO:0007669"/>
    <property type="project" value="TreeGrafter"/>
</dbReference>
<dbReference type="EMBL" id="JAKKPZ010000120">
    <property type="protein sequence ID" value="KAI1701386.1"/>
    <property type="molecule type" value="Genomic_DNA"/>
</dbReference>
<feature type="domain" description="Aminotransferase class I/classII large" evidence="3">
    <location>
        <begin position="412"/>
        <end position="524"/>
    </location>
</feature>
<dbReference type="CDD" id="cd00609">
    <property type="entry name" value="AAT_like"/>
    <property type="match status" value="1"/>
</dbReference>
<keyword evidence="5" id="KW-1185">Reference proteome</keyword>
<name>A0AAD4MPK3_9BILA</name>
<organism evidence="4 5">
    <name type="scientific">Ditylenchus destructor</name>
    <dbReference type="NCBI Taxonomy" id="166010"/>
    <lineage>
        <taxon>Eukaryota</taxon>
        <taxon>Metazoa</taxon>
        <taxon>Ecdysozoa</taxon>
        <taxon>Nematoda</taxon>
        <taxon>Chromadorea</taxon>
        <taxon>Rhabditida</taxon>
        <taxon>Tylenchina</taxon>
        <taxon>Tylenchomorpha</taxon>
        <taxon>Sphaerularioidea</taxon>
        <taxon>Anguinidae</taxon>
        <taxon>Anguininae</taxon>
        <taxon>Ditylenchus</taxon>
    </lineage>
</organism>
<evidence type="ECO:0000313" key="5">
    <source>
        <dbReference type="Proteomes" id="UP001201812"/>
    </source>
</evidence>
<evidence type="ECO:0000256" key="1">
    <source>
        <dbReference type="ARBA" id="ARBA00022898"/>
    </source>
</evidence>
<dbReference type="InterPro" id="IPR015424">
    <property type="entry name" value="PyrdxlP-dep_Trfase"/>
</dbReference>
<keyword evidence="4" id="KW-0808">Transferase</keyword>
<dbReference type="InterPro" id="IPR015421">
    <property type="entry name" value="PyrdxlP-dep_Trfase_major"/>
</dbReference>
<dbReference type="PRINTS" id="PR00753">
    <property type="entry name" value="ACCSYNTHASE"/>
</dbReference>
<keyword evidence="4" id="KW-0032">Aminotransferase</keyword>
<proteinExistence type="predicted"/>
<comment type="caution">
    <text evidence="4">The sequence shown here is derived from an EMBL/GenBank/DDBJ whole genome shotgun (WGS) entry which is preliminary data.</text>
</comment>
<reference evidence="4" key="1">
    <citation type="submission" date="2022-01" db="EMBL/GenBank/DDBJ databases">
        <title>Genome Sequence Resource for Two Populations of Ditylenchus destructor, the Migratory Endoparasitic Phytonematode.</title>
        <authorList>
            <person name="Zhang H."/>
            <person name="Lin R."/>
            <person name="Xie B."/>
        </authorList>
    </citation>
    <scope>NUCLEOTIDE SEQUENCE</scope>
    <source>
        <strain evidence="4">BazhouSP</strain>
    </source>
</reference>
<keyword evidence="1" id="KW-0663">Pyridoxal phosphate</keyword>
<feature type="domain" description="Aminotransferase class I/classII large" evidence="3">
    <location>
        <begin position="67"/>
        <end position="309"/>
    </location>
</feature>
<dbReference type="Proteomes" id="UP001201812">
    <property type="component" value="Unassembled WGS sequence"/>
</dbReference>
<gene>
    <name evidence="4" type="ORF">DdX_16140</name>
</gene>
<dbReference type="AlphaFoldDB" id="A0AAD4MPK3"/>
<dbReference type="InterPro" id="IPR004839">
    <property type="entry name" value="Aminotransferase_I/II_large"/>
</dbReference>
<dbReference type="InterPro" id="IPR015422">
    <property type="entry name" value="PyrdxlP-dep_Trfase_small"/>
</dbReference>
<feature type="compositionally biased region" description="Basic and acidic residues" evidence="2">
    <location>
        <begin position="23"/>
        <end position="34"/>
    </location>
</feature>
<dbReference type="SUPFAM" id="SSF53383">
    <property type="entry name" value="PLP-dependent transferases"/>
    <property type="match status" value="2"/>
</dbReference>
<dbReference type="PANTHER" id="PTHR43795">
    <property type="entry name" value="BIFUNCTIONAL ASPARTATE AMINOTRANSFERASE AND GLUTAMATE/ASPARTATE-PREPHENATE AMINOTRANSFERASE-RELATED"/>
    <property type="match status" value="1"/>
</dbReference>
<accession>A0AAD4MPK3</accession>
<dbReference type="Gene3D" id="3.40.640.10">
    <property type="entry name" value="Type I PLP-dependent aspartate aminotransferase-like (Major domain)"/>
    <property type="match status" value="1"/>
</dbReference>
<dbReference type="GO" id="GO:0030170">
    <property type="term" value="F:pyridoxal phosphate binding"/>
    <property type="evidence" value="ECO:0007669"/>
    <property type="project" value="InterPro"/>
</dbReference>
<dbReference type="PANTHER" id="PTHR43795:SF39">
    <property type="entry name" value="AMINOTRANSFERASE CLASS I_CLASSII DOMAIN-CONTAINING PROTEIN"/>
    <property type="match status" value="1"/>
</dbReference>
<feature type="region of interest" description="Disordered" evidence="2">
    <location>
        <begin position="1"/>
        <end position="35"/>
    </location>
</feature>
<dbReference type="Gene3D" id="3.90.1150.10">
    <property type="entry name" value="Aspartate Aminotransferase, domain 1"/>
    <property type="match status" value="1"/>
</dbReference>
<dbReference type="GO" id="GO:0008483">
    <property type="term" value="F:transaminase activity"/>
    <property type="evidence" value="ECO:0007669"/>
    <property type="project" value="UniProtKB-KW"/>
</dbReference>
<evidence type="ECO:0000259" key="3">
    <source>
        <dbReference type="Pfam" id="PF00155"/>
    </source>
</evidence>